<feature type="transmembrane region" description="Helical" evidence="10">
    <location>
        <begin position="198"/>
        <end position="222"/>
    </location>
</feature>
<keyword evidence="7 10" id="KW-1133">Transmembrane helix</keyword>
<evidence type="ECO:0000256" key="1">
    <source>
        <dbReference type="ARBA" id="ARBA00004651"/>
    </source>
</evidence>
<feature type="transmembrane region" description="Helical" evidence="10">
    <location>
        <begin position="172"/>
        <end position="192"/>
    </location>
</feature>
<evidence type="ECO:0000256" key="10">
    <source>
        <dbReference type="SAM" id="Phobius"/>
    </source>
</evidence>
<evidence type="ECO:0000256" key="2">
    <source>
        <dbReference type="ARBA" id="ARBA00008417"/>
    </source>
</evidence>
<evidence type="ECO:0000313" key="11">
    <source>
        <dbReference type="EMBL" id="MBU3848961.1"/>
    </source>
</evidence>
<dbReference type="GO" id="GO:0046677">
    <property type="term" value="P:response to antibiotic"/>
    <property type="evidence" value="ECO:0007669"/>
    <property type="project" value="UniProtKB-KW"/>
</dbReference>
<evidence type="ECO:0000256" key="8">
    <source>
        <dbReference type="ARBA" id="ARBA00023136"/>
    </source>
</evidence>
<dbReference type="EMBL" id="JAHLFV010000003">
    <property type="protein sequence ID" value="MBU3848961.1"/>
    <property type="molecule type" value="Genomic_DNA"/>
</dbReference>
<feature type="transmembrane region" description="Helical" evidence="10">
    <location>
        <begin position="291"/>
        <end position="311"/>
    </location>
</feature>
<dbReference type="Pfam" id="PF01554">
    <property type="entry name" value="MatE"/>
    <property type="match status" value="2"/>
</dbReference>
<dbReference type="InterPro" id="IPR045070">
    <property type="entry name" value="MATE_MepA-like"/>
</dbReference>
<evidence type="ECO:0000313" key="12">
    <source>
        <dbReference type="Proteomes" id="UP000823914"/>
    </source>
</evidence>
<dbReference type="InterPro" id="IPR002528">
    <property type="entry name" value="MATE_fam"/>
</dbReference>
<dbReference type="PANTHER" id="PTHR43823">
    <property type="entry name" value="SPORULATION PROTEIN YKVU"/>
    <property type="match status" value="1"/>
</dbReference>
<keyword evidence="9" id="KW-0046">Antibiotic resistance</keyword>
<evidence type="ECO:0000256" key="5">
    <source>
        <dbReference type="ARBA" id="ARBA00022475"/>
    </source>
</evidence>
<feature type="transmembrane region" description="Helical" evidence="10">
    <location>
        <begin position="58"/>
        <end position="78"/>
    </location>
</feature>
<dbReference type="InterPro" id="IPR051327">
    <property type="entry name" value="MATE_MepA_subfamily"/>
</dbReference>
<feature type="transmembrane region" description="Helical" evidence="10">
    <location>
        <begin position="323"/>
        <end position="345"/>
    </location>
</feature>
<keyword evidence="6 10" id="KW-0812">Transmembrane</keyword>
<protein>
    <recommendedName>
        <fullName evidence="3">Multidrug export protein MepA</fullName>
    </recommendedName>
</protein>
<reference evidence="11" key="2">
    <citation type="submission" date="2021-04" db="EMBL/GenBank/DDBJ databases">
        <authorList>
            <person name="Gilroy R."/>
        </authorList>
    </citation>
    <scope>NUCLEOTIDE SEQUENCE</scope>
    <source>
        <strain evidence="11">Gambia15-2214</strain>
    </source>
</reference>
<dbReference type="Proteomes" id="UP000823914">
    <property type="component" value="Unassembled WGS sequence"/>
</dbReference>
<dbReference type="GO" id="GO:0005886">
    <property type="term" value="C:plasma membrane"/>
    <property type="evidence" value="ECO:0007669"/>
    <property type="project" value="UniProtKB-SubCell"/>
</dbReference>
<organism evidence="11 12">
    <name type="scientific">Candidatus Treponema excrementipullorum</name>
    <dbReference type="NCBI Taxonomy" id="2838768"/>
    <lineage>
        <taxon>Bacteria</taxon>
        <taxon>Pseudomonadati</taxon>
        <taxon>Spirochaetota</taxon>
        <taxon>Spirochaetia</taxon>
        <taxon>Spirochaetales</taxon>
        <taxon>Treponemataceae</taxon>
        <taxon>Treponema</taxon>
    </lineage>
</organism>
<keyword evidence="8 10" id="KW-0472">Membrane</keyword>
<proteinExistence type="inferred from homology"/>
<name>A0A9E2L0F1_9SPIR</name>
<feature type="transmembrane region" description="Helical" evidence="10">
    <location>
        <begin position="139"/>
        <end position="160"/>
    </location>
</feature>
<dbReference type="CDD" id="cd13143">
    <property type="entry name" value="MATE_MepA_like"/>
    <property type="match status" value="1"/>
</dbReference>
<dbReference type="PANTHER" id="PTHR43823:SF3">
    <property type="entry name" value="MULTIDRUG EXPORT PROTEIN MEPA"/>
    <property type="match status" value="1"/>
</dbReference>
<dbReference type="GO" id="GO:0042910">
    <property type="term" value="F:xenobiotic transmembrane transporter activity"/>
    <property type="evidence" value="ECO:0007669"/>
    <property type="project" value="InterPro"/>
</dbReference>
<dbReference type="NCBIfam" id="TIGR00797">
    <property type="entry name" value="matE"/>
    <property type="match status" value="1"/>
</dbReference>
<comment type="similarity">
    <text evidence="2">Belongs to the multi antimicrobial extrusion (MATE) (TC 2.A.66.1) family. MepA subfamily.</text>
</comment>
<dbReference type="PIRSF" id="PIRSF006603">
    <property type="entry name" value="DinF"/>
    <property type="match status" value="1"/>
</dbReference>
<keyword evidence="5" id="KW-1003">Cell membrane</keyword>
<evidence type="ECO:0000256" key="9">
    <source>
        <dbReference type="ARBA" id="ARBA00023251"/>
    </source>
</evidence>
<feature type="transmembrane region" description="Helical" evidence="10">
    <location>
        <begin position="242"/>
        <end position="271"/>
    </location>
</feature>
<accession>A0A9E2L0F1</accession>
<feature type="transmembrane region" description="Helical" evidence="10">
    <location>
        <begin position="365"/>
        <end position="389"/>
    </location>
</feature>
<comment type="caution">
    <text evidence="11">The sequence shown here is derived from an EMBL/GenBank/DDBJ whole genome shotgun (WGS) entry which is preliminary data.</text>
</comment>
<feature type="transmembrane region" description="Helical" evidence="10">
    <location>
        <begin position="20"/>
        <end position="38"/>
    </location>
</feature>
<evidence type="ECO:0000256" key="4">
    <source>
        <dbReference type="ARBA" id="ARBA00022448"/>
    </source>
</evidence>
<evidence type="ECO:0000256" key="7">
    <source>
        <dbReference type="ARBA" id="ARBA00022989"/>
    </source>
</evidence>
<dbReference type="InterPro" id="IPR048279">
    <property type="entry name" value="MdtK-like"/>
</dbReference>
<dbReference type="AlphaFoldDB" id="A0A9E2L0F1"/>
<reference evidence="11" key="1">
    <citation type="journal article" date="2021" name="PeerJ">
        <title>Extensive microbial diversity within the chicken gut microbiome revealed by metagenomics and culture.</title>
        <authorList>
            <person name="Gilroy R."/>
            <person name="Ravi A."/>
            <person name="Getino M."/>
            <person name="Pursley I."/>
            <person name="Horton D.L."/>
            <person name="Alikhan N.F."/>
            <person name="Baker D."/>
            <person name="Gharbi K."/>
            <person name="Hall N."/>
            <person name="Watson M."/>
            <person name="Adriaenssens E.M."/>
            <person name="Foster-Nyarko E."/>
            <person name="Jarju S."/>
            <person name="Secka A."/>
            <person name="Antonio M."/>
            <person name="Oren A."/>
            <person name="Chaudhuri R.R."/>
            <person name="La Ragione R."/>
            <person name="Hildebrand F."/>
            <person name="Pallen M.J."/>
        </authorList>
    </citation>
    <scope>NUCLEOTIDE SEQUENCE</scope>
    <source>
        <strain evidence="11">Gambia15-2214</strain>
    </source>
</reference>
<keyword evidence="4" id="KW-0813">Transport</keyword>
<evidence type="ECO:0000256" key="3">
    <source>
        <dbReference type="ARBA" id="ARBA00022106"/>
    </source>
</evidence>
<feature type="transmembrane region" description="Helical" evidence="10">
    <location>
        <begin position="99"/>
        <end position="119"/>
    </location>
</feature>
<comment type="subcellular location">
    <subcellularLocation>
        <location evidence="1">Cell membrane</location>
        <topology evidence="1">Multi-pass membrane protein</topology>
    </subcellularLocation>
</comment>
<evidence type="ECO:0000256" key="6">
    <source>
        <dbReference type="ARBA" id="ARBA00022692"/>
    </source>
</evidence>
<sequence>MKKSSEIYLFEEMPIPQAVARMCIPTVLSSLVMILYNLADTYFVGMLNDPVQNAAVTLAFPVLLAFNAVTNLFGVGTSSVMSRSLGHRDYEDVRTSSAIGFYGTLSFGVLFSVGCVLCNNPLLRILGVTEVTHQATADYIFWTTSLGAAPAMLNVVLSYFVRAEGSSIHASVGTMLGCFLNVLLDPVFILPWGLNMGAAGAGCATFLSNCVATLYFLVLITVKGKRTYVCINPKKLVPDKKIIKNIFVVGIPAAIQNLLNVTGLTILNNFVTVYGPVPVAAMGVASKLNQIPMQATLGIGQGVMPLVSYNYSSGNRERMKRSIAVTLGIMVPLSVIITVGYYVWAEPLVRVFMDNDEVVSYGVPFLRGLCLGLTFLCVDFLGVGVFQALGRGKNAFVFAIMRKIILEIPALFVLNMIFPLYGLAYAQAFAEVVLAVAAGIIMYRICHESPEKTPLPKR</sequence>
<gene>
    <name evidence="11" type="ORF">IAA16_00165</name>
</gene>
<dbReference type="GO" id="GO:0015297">
    <property type="term" value="F:antiporter activity"/>
    <property type="evidence" value="ECO:0007669"/>
    <property type="project" value="InterPro"/>
</dbReference>